<gene>
    <name evidence="2" type="ORF">FJM67_05420</name>
</gene>
<keyword evidence="3" id="KW-1185">Reference proteome</keyword>
<sequence length="174" mass="19260">MKALYSALAFQVVWLVSVLGGNGWALLSTGLYLLLHWRYFMETSREWRLIGVFLLAGLIIDGVLIGQGVIRLGPDWASSIWLLPPLWLLCLWVAVGTLFSHALCWARQQPWLLAGAAFVGPPLSYLGGARLTGANLAEPLWFSLLLLGVVWMLVLLGGNYLATKWLDRSLVQAK</sequence>
<feature type="transmembrane region" description="Helical" evidence="1">
    <location>
        <begin position="140"/>
        <end position="162"/>
    </location>
</feature>
<comment type="caution">
    <text evidence="2">The sequence shown here is derived from an EMBL/GenBank/DDBJ whole genome shotgun (WGS) entry which is preliminary data.</text>
</comment>
<feature type="transmembrane region" description="Helical" evidence="1">
    <location>
        <begin position="12"/>
        <end position="35"/>
    </location>
</feature>
<evidence type="ECO:0000313" key="2">
    <source>
        <dbReference type="EMBL" id="TPE54054.1"/>
    </source>
</evidence>
<name>A0A501WZU9_9GAMM</name>
<reference evidence="2 3" key="1">
    <citation type="submission" date="2019-06" db="EMBL/GenBank/DDBJ databases">
        <title>A novel bacterium of genus Marinomonas, isolated from coastal sand.</title>
        <authorList>
            <person name="Huang H."/>
            <person name="Mo K."/>
            <person name="Hu Y."/>
        </authorList>
    </citation>
    <scope>NUCLEOTIDE SEQUENCE [LARGE SCALE GENOMIC DNA]</scope>
    <source>
        <strain evidence="2 3">HB171799</strain>
    </source>
</reference>
<evidence type="ECO:0000256" key="1">
    <source>
        <dbReference type="SAM" id="Phobius"/>
    </source>
</evidence>
<dbReference type="Proteomes" id="UP000315901">
    <property type="component" value="Unassembled WGS sequence"/>
</dbReference>
<proteinExistence type="predicted"/>
<accession>A0A501WZU9</accession>
<keyword evidence="1" id="KW-1133">Transmembrane helix</keyword>
<dbReference type="RefSeq" id="WP_140587662.1">
    <property type="nucleotide sequence ID" value="NZ_VFRR01000007.1"/>
</dbReference>
<organism evidence="2 3">
    <name type="scientific">Maribrevibacterium harenarium</name>
    <dbReference type="NCBI Taxonomy" id="2589817"/>
    <lineage>
        <taxon>Bacteria</taxon>
        <taxon>Pseudomonadati</taxon>
        <taxon>Pseudomonadota</taxon>
        <taxon>Gammaproteobacteria</taxon>
        <taxon>Oceanospirillales</taxon>
        <taxon>Oceanospirillaceae</taxon>
        <taxon>Maribrevibacterium</taxon>
    </lineage>
</organism>
<dbReference type="InterPro" id="IPR021306">
    <property type="entry name" value="DUF2878"/>
</dbReference>
<dbReference type="AlphaFoldDB" id="A0A501WZU9"/>
<dbReference type="Pfam" id="PF11086">
    <property type="entry name" value="DUF2878"/>
    <property type="match status" value="1"/>
</dbReference>
<protein>
    <submittedName>
        <fullName evidence="2">DUF2878 domain-containing protein</fullName>
    </submittedName>
</protein>
<feature type="transmembrane region" description="Helical" evidence="1">
    <location>
        <begin position="111"/>
        <end position="128"/>
    </location>
</feature>
<keyword evidence="1" id="KW-0472">Membrane</keyword>
<dbReference type="OrthoDB" id="21939at2"/>
<evidence type="ECO:0000313" key="3">
    <source>
        <dbReference type="Proteomes" id="UP000315901"/>
    </source>
</evidence>
<feature type="transmembrane region" description="Helical" evidence="1">
    <location>
        <begin position="76"/>
        <end position="99"/>
    </location>
</feature>
<keyword evidence="1" id="KW-0812">Transmembrane</keyword>
<dbReference type="EMBL" id="VFRR01000007">
    <property type="protein sequence ID" value="TPE54054.1"/>
    <property type="molecule type" value="Genomic_DNA"/>
</dbReference>
<feature type="transmembrane region" description="Helical" evidence="1">
    <location>
        <begin position="47"/>
        <end position="70"/>
    </location>
</feature>